<protein>
    <submittedName>
        <fullName evidence="6">DNA-binding transcriptional regulator, LysR family</fullName>
    </submittedName>
</protein>
<dbReference type="InterPro" id="IPR005119">
    <property type="entry name" value="LysR_subst-bd"/>
</dbReference>
<keyword evidence="3 6" id="KW-0238">DNA-binding</keyword>
<dbReference type="CDD" id="cd05466">
    <property type="entry name" value="PBP2_LTTR_substrate"/>
    <property type="match status" value="1"/>
</dbReference>
<keyword evidence="4" id="KW-0804">Transcription</keyword>
<evidence type="ECO:0000313" key="6">
    <source>
        <dbReference type="EMBL" id="SMO58066.1"/>
    </source>
</evidence>
<dbReference type="PANTHER" id="PTHR30419:SF8">
    <property type="entry name" value="NITROGEN ASSIMILATION TRANSCRIPTIONAL ACTIVATOR-RELATED"/>
    <property type="match status" value="1"/>
</dbReference>
<dbReference type="Gene3D" id="1.10.10.10">
    <property type="entry name" value="Winged helix-like DNA-binding domain superfamily/Winged helix DNA-binding domain"/>
    <property type="match status" value="1"/>
</dbReference>
<keyword evidence="7" id="KW-1185">Reference proteome</keyword>
<proteinExistence type="inferred from homology"/>
<dbReference type="InterPro" id="IPR036388">
    <property type="entry name" value="WH-like_DNA-bd_sf"/>
</dbReference>
<dbReference type="InterPro" id="IPR036390">
    <property type="entry name" value="WH_DNA-bd_sf"/>
</dbReference>
<dbReference type="GO" id="GO:0003700">
    <property type="term" value="F:DNA-binding transcription factor activity"/>
    <property type="evidence" value="ECO:0007669"/>
    <property type="project" value="InterPro"/>
</dbReference>
<accession>A0A521CF61</accession>
<dbReference type="Pfam" id="PF03466">
    <property type="entry name" value="LysR_substrate"/>
    <property type="match status" value="1"/>
</dbReference>
<dbReference type="PANTHER" id="PTHR30419">
    <property type="entry name" value="HTH-TYPE TRANSCRIPTIONAL REGULATOR YBHD"/>
    <property type="match status" value="1"/>
</dbReference>
<evidence type="ECO:0000256" key="1">
    <source>
        <dbReference type="ARBA" id="ARBA00009437"/>
    </source>
</evidence>
<evidence type="ECO:0000256" key="3">
    <source>
        <dbReference type="ARBA" id="ARBA00023125"/>
    </source>
</evidence>
<organism evidence="6 7">
    <name type="scientific">Ruegeria faecimaris</name>
    <dbReference type="NCBI Taxonomy" id="686389"/>
    <lineage>
        <taxon>Bacteria</taxon>
        <taxon>Pseudomonadati</taxon>
        <taxon>Pseudomonadota</taxon>
        <taxon>Alphaproteobacteria</taxon>
        <taxon>Rhodobacterales</taxon>
        <taxon>Roseobacteraceae</taxon>
        <taxon>Ruegeria</taxon>
    </lineage>
</organism>
<dbReference type="SUPFAM" id="SSF53850">
    <property type="entry name" value="Periplasmic binding protein-like II"/>
    <property type="match status" value="1"/>
</dbReference>
<dbReference type="InterPro" id="IPR050950">
    <property type="entry name" value="HTH-type_LysR_regulators"/>
</dbReference>
<keyword evidence="2" id="KW-0805">Transcription regulation</keyword>
<evidence type="ECO:0000313" key="7">
    <source>
        <dbReference type="Proteomes" id="UP000319555"/>
    </source>
</evidence>
<dbReference type="Proteomes" id="UP000319555">
    <property type="component" value="Unassembled WGS sequence"/>
</dbReference>
<dbReference type="RefSeq" id="WP_185956653.1">
    <property type="nucleotide sequence ID" value="NZ_FXTE01000002.1"/>
</dbReference>
<dbReference type="AlphaFoldDB" id="A0A521CF61"/>
<dbReference type="PROSITE" id="PS50931">
    <property type="entry name" value="HTH_LYSR"/>
    <property type="match status" value="1"/>
</dbReference>
<dbReference type="EMBL" id="FXTE01000002">
    <property type="protein sequence ID" value="SMO58066.1"/>
    <property type="molecule type" value="Genomic_DNA"/>
</dbReference>
<comment type="similarity">
    <text evidence="1">Belongs to the LysR transcriptional regulatory family.</text>
</comment>
<sequence length="302" mass="33696">MIDSKAIDAVRSLARHGNFRVAADAIGTSPASFSRYIGQAETYAGQALFERTGRGANIRPAGKRFLQLLDALHNATSQFEAGVKRLRSVGPEVLNIGCGPLTTRTIITPLLAELLDNWPDLRVRVDVRATMEPLEALRIGRLDVAVCDLTHTPNLSDLDIQVVRKEPVFFCARPDHPIHQATPVSIAEVFRHPFITAHMHRHWRSAIAATLGNDEKAWHIVDRLPQIESDDFSLVADMACRADLIAGGMKEDFDQHLKLGMLKEIRTTQPLTWNICAARRKGVKFAALDMLWNRLCHRYGAE</sequence>
<dbReference type="SUPFAM" id="SSF46785">
    <property type="entry name" value="Winged helix' DNA-binding domain"/>
    <property type="match status" value="1"/>
</dbReference>
<dbReference type="InterPro" id="IPR000847">
    <property type="entry name" value="LysR_HTH_N"/>
</dbReference>
<gene>
    <name evidence="6" type="ORF">SAMN06265380_102393</name>
</gene>
<reference evidence="6 7" key="1">
    <citation type="submission" date="2017-05" db="EMBL/GenBank/DDBJ databases">
        <authorList>
            <person name="Varghese N."/>
            <person name="Submissions S."/>
        </authorList>
    </citation>
    <scope>NUCLEOTIDE SEQUENCE [LARGE SCALE GENOMIC DNA]</scope>
    <source>
        <strain evidence="6 7">DSM 28009</strain>
    </source>
</reference>
<dbReference type="Gene3D" id="3.40.190.290">
    <property type="match status" value="1"/>
</dbReference>
<feature type="domain" description="HTH lysR-type" evidence="5">
    <location>
        <begin position="2"/>
        <end position="57"/>
    </location>
</feature>
<evidence type="ECO:0000259" key="5">
    <source>
        <dbReference type="PROSITE" id="PS50931"/>
    </source>
</evidence>
<evidence type="ECO:0000256" key="4">
    <source>
        <dbReference type="ARBA" id="ARBA00023163"/>
    </source>
</evidence>
<dbReference type="GO" id="GO:0005829">
    <property type="term" value="C:cytosol"/>
    <property type="evidence" value="ECO:0007669"/>
    <property type="project" value="TreeGrafter"/>
</dbReference>
<dbReference type="GO" id="GO:0003677">
    <property type="term" value="F:DNA binding"/>
    <property type="evidence" value="ECO:0007669"/>
    <property type="project" value="UniProtKB-KW"/>
</dbReference>
<name>A0A521CF61_9RHOB</name>
<evidence type="ECO:0000256" key="2">
    <source>
        <dbReference type="ARBA" id="ARBA00023015"/>
    </source>
</evidence>
<dbReference type="Pfam" id="PF00126">
    <property type="entry name" value="HTH_1"/>
    <property type="match status" value="1"/>
</dbReference>